<dbReference type="InterPro" id="IPR004087">
    <property type="entry name" value="KH_dom"/>
</dbReference>
<feature type="region of interest" description="Disordered" evidence="3">
    <location>
        <begin position="241"/>
        <end position="331"/>
    </location>
</feature>
<reference evidence="6" key="1">
    <citation type="submission" date="2025-08" db="UniProtKB">
        <authorList>
            <consortium name="RefSeq"/>
        </authorList>
    </citation>
    <scope>IDENTIFICATION</scope>
    <source>
        <tissue evidence="6">Tentacle</tissue>
    </source>
</reference>
<sequence length="403" mass="42739">MEQQQQPNQGYIKQEELQPNSQYDEGTSEGGDQSGSLKRFAEGDYNGNNKRFKQSGGPDGETTIRILLQSKDAGGIIGKSGSNIKRLRSEYNAVVNVPDTNYSERVLTITASTNTALAILGECVPKIGEHSRGGGNPTHDIQLLVQRSQVGSIIGRAGYKIKEIREQSGANIKVFSDCLPNSTERVVAITGTIDTVVKCVEIIYETLESTPLKGQVILYDPSMQGGYDDWGYGYDGPDGRGGAMGGRGGQGRNVRGGSRGGGRGSMNRSGRGGRGGRGGFSAGGGQGGMFGGSGDFSQDIGGFNEGSNFGGGMNQWNQGQGSGDQPTTSTQVTIPKDLAGSIIGKGGERIRSIRNKCRATIKIDDPLPGADDRIITITGTQDEINYAQYLLQQSVRQFSGKKF</sequence>
<dbReference type="SMART" id="SM00322">
    <property type="entry name" value="KH"/>
    <property type="match status" value="3"/>
</dbReference>
<dbReference type="FunCoup" id="A0A6P8HZM3">
    <property type="interactions" value="2803"/>
</dbReference>
<organism evidence="5 6">
    <name type="scientific">Actinia tenebrosa</name>
    <name type="common">Australian red waratah sea anemone</name>
    <dbReference type="NCBI Taxonomy" id="6105"/>
    <lineage>
        <taxon>Eukaryota</taxon>
        <taxon>Metazoa</taxon>
        <taxon>Cnidaria</taxon>
        <taxon>Anthozoa</taxon>
        <taxon>Hexacorallia</taxon>
        <taxon>Actiniaria</taxon>
        <taxon>Actiniidae</taxon>
        <taxon>Actinia</taxon>
    </lineage>
</organism>
<feature type="compositionally biased region" description="Gly residues" evidence="3">
    <location>
        <begin position="241"/>
        <end position="251"/>
    </location>
</feature>
<name>A0A6P8HZM3_ACTTE</name>
<dbReference type="GO" id="GO:0003723">
    <property type="term" value="F:RNA binding"/>
    <property type="evidence" value="ECO:0007669"/>
    <property type="project" value="UniProtKB-UniRule"/>
</dbReference>
<dbReference type="PANTHER" id="PTHR10288">
    <property type="entry name" value="KH DOMAIN CONTAINING RNA BINDING PROTEIN"/>
    <property type="match status" value="1"/>
</dbReference>
<dbReference type="Pfam" id="PF00013">
    <property type="entry name" value="KH_1"/>
    <property type="match status" value="3"/>
</dbReference>
<dbReference type="CDD" id="cd22434">
    <property type="entry name" value="KH-I_HNRNPK_rpt3"/>
    <property type="match status" value="1"/>
</dbReference>
<proteinExistence type="predicted"/>
<dbReference type="InterPro" id="IPR004088">
    <property type="entry name" value="KH_dom_type_1"/>
</dbReference>
<dbReference type="GeneID" id="116294627"/>
<dbReference type="CDD" id="cd22433">
    <property type="entry name" value="KH-I_HNRNPK_rpt2"/>
    <property type="match status" value="1"/>
</dbReference>
<evidence type="ECO:0000256" key="1">
    <source>
        <dbReference type="ARBA" id="ARBA00022737"/>
    </source>
</evidence>
<dbReference type="Gene3D" id="3.30.1370.10">
    <property type="entry name" value="K Homology domain, type 1"/>
    <property type="match status" value="3"/>
</dbReference>
<dbReference type="InterPro" id="IPR036612">
    <property type="entry name" value="KH_dom_type_1_sf"/>
</dbReference>
<protein>
    <submittedName>
        <fullName evidence="6">Heterogeneous nuclear ribonucleoprotein K-like</fullName>
    </submittedName>
</protein>
<feature type="domain" description="K Homology" evidence="4">
    <location>
        <begin position="137"/>
        <end position="208"/>
    </location>
</feature>
<dbReference type="SUPFAM" id="SSF54791">
    <property type="entry name" value="Eukaryotic type KH-domain (KH-domain type I)"/>
    <property type="match status" value="3"/>
</dbReference>
<dbReference type="InParanoid" id="A0A6P8HZM3"/>
<dbReference type="PROSITE" id="PS50084">
    <property type="entry name" value="KH_TYPE_1"/>
    <property type="match status" value="3"/>
</dbReference>
<feature type="compositionally biased region" description="Gly residues" evidence="3">
    <location>
        <begin position="257"/>
        <end position="294"/>
    </location>
</feature>
<evidence type="ECO:0000256" key="3">
    <source>
        <dbReference type="SAM" id="MobiDB-lite"/>
    </source>
</evidence>
<keyword evidence="2" id="KW-0694">RNA-binding</keyword>
<dbReference type="OrthoDB" id="1937934at2759"/>
<feature type="region of interest" description="Disordered" evidence="3">
    <location>
        <begin position="1"/>
        <end position="61"/>
    </location>
</feature>
<feature type="domain" description="K Homology" evidence="4">
    <location>
        <begin position="60"/>
        <end position="128"/>
    </location>
</feature>
<feature type="domain" description="K Homology" evidence="4">
    <location>
        <begin position="326"/>
        <end position="396"/>
    </location>
</feature>
<keyword evidence="1" id="KW-0677">Repeat</keyword>
<accession>A0A6P8HZM3</accession>
<dbReference type="FunFam" id="3.30.1370.10:FF:000025">
    <property type="entry name" value="Heterogeneous nuclear ribonucleoprotein K, like"/>
    <property type="match status" value="1"/>
</dbReference>
<evidence type="ECO:0000259" key="4">
    <source>
        <dbReference type="SMART" id="SM00322"/>
    </source>
</evidence>
<dbReference type="CDD" id="cd22432">
    <property type="entry name" value="KH-I_HNRNPK_rpt1"/>
    <property type="match status" value="1"/>
</dbReference>
<gene>
    <name evidence="6" type="primary">LOC116294627</name>
</gene>
<dbReference type="KEGG" id="aten:116294627"/>
<dbReference type="RefSeq" id="XP_031558125.1">
    <property type="nucleotide sequence ID" value="XM_031702265.1"/>
</dbReference>
<evidence type="ECO:0000313" key="5">
    <source>
        <dbReference type="Proteomes" id="UP000515163"/>
    </source>
</evidence>
<keyword evidence="5" id="KW-1185">Reference proteome</keyword>
<dbReference type="Proteomes" id="UP000515163">
    <property type="component" value="Unplaced"/>
</dbReference>
<evidence type="ECO:0000313" key="6">
    <source>
        <dbReference type="RefSeq" id="XP_031558125.1"/>
    </source>
</evidence>
<feature type="compositionally biased region" description="Polar residues" evidence="3">
    <location>
        <begin position="1"/>
        <end position="27"/>
    </location>
</feature>
<dbReference type="AlphaFoldDB" id="A0A6P8HZM3"/>
<evidence type="ECO:0000256" key="2">
    <source>
        <dbReference type="PROSITE-ProRule" id="PRU00117"/>
    </source>
</evidence>
<feature type="compositionally biased region" description="Low complexity" evidence="3">
    <location>
        <begin position="295"/>
        <end position="307"/>
    </location>
</feature>